<organism evidence="1 2">
    <name type="scientific">Piloderma croceum (strain F 1598)</name>
    <dbReference type="NCBI Taxonomy" id="765440"/>
    <lineage>
        <taxon>Eukaryota</taxon>
        <taxon>Fungi</taxon>
        <taxon>Dikarya</taxon>
        <taxon>Basidiomycota</taxon>
        <taxon>Agaricomycotina</taxon>
        <taxon>Agaricomycetes</taxon>
        <taxon>Agaricomycetidae</taxon>
        <taxon>Atheliales</taxon>
        <taxon>Atheliaceae</taxon>
        <taxon>Piloderma</taxon>
    </lineage>
</organism>
<proteinExistence type="predicted"/>
<dbReference type="AlphaFoldDB" id="A0A0C3B1Z3"/>
<dbReference type="HOGENOM" id="CLU_2078661_0_0_1"/>
<keyword evidence="2" id="KW-1185">Reference proteome</keyword>
<evidence type="ECO:0000313" key="2">
    <source>
        <dbReference type="Proteomes" id="UP000054166"/>
    </source>
</evidence>
<evidence type="ECO:0000313" key="1">
    <source>
        <dbReference type="EMBL" id="KIM71252.1"/>
    </source>
</evidence>
<dbReference type="InParanoid" id="A0A0C3B1Z3"/>
<sequence>MAANIGFKTEEHTSMPFKHDNVRPRTNLVVESPPPTMVSLSQSELLVVMAMRDNIEENVSVLRQSFGESIRAEYELTSKCRYLEAWANDLVAALNEHNIDIPHGPCAQFTGTPSPRAS</sequence>
<dbReference type="EMBL" id="KN833385">
    <property type="protein sequence ID" value="KIM71252.1"/>
    <property type="molecule type" value="Genomic_DNA"/>
</dbReference>
<reference evidence="1 2" key="1">
    <citation type="submission" date="2014-04" db="EMBL/GenBank/DDBJ databases">
        <authorList>
            <consortium name="DOE Joint Genome Institute"/>
            <person name="Kuo A."/>
            <person name="Tarkka M."/>
            <person name="Buscot F."/>
            <person name="Kohler A."/>
            <person name="Nagy L.G."/>
            <person name="Floudas D."/>
            <person name="Copeland A."/>
            <person name="Barry K.W."/>
            <person name="Cichocki N."/>
            <person name="Veneault-Fourrey C."/>
            <person name="LaButti K."/>
            <person name="Lindquist E.A."/>
            <person name="Lipzen A."/>
            <person name="Lundell T."/>
            <person name="Morin E."/>
            <person name="Murat C."/>
            <person name="Sun H."/>
            <person name="Tunlid A."/>
            <person name="Henrissat B."/>
            <person name="Grigoriev I.V."/>
            <person name="Hibbett D.S."/>
            <person name="Martin F."/>
            <person name="Nordberg H.P."/>
            <person name="Cantor M.N."/>
            <person name="Hua S.X."/>
        </authorList>
    </citation>
    <scope>NUCLEOTIDE SEQUENCE [LARGE SCALE GENOMIC DNA]</scope>
    <source>
        <strain evidence="1 2">F 1598</strain>
    </source>
</reference>
<accession>A0A0C3B1Z3</accession>
<dbReference type="Proteomes" id="UP000054166">
    <property type="component" value="Unassembled WGS sequence"/>
</dbReference>
<protein>
    <submittedName>
        <fullName evidence="1">Uncharacterized protein</fullName>
    </submittedName>
</protein>
<gene>
    <name evidence="1" type="ORF">PILCRDRAFT_830464</name>
</gene>
<reference evidence="2" key="2">
    <citation type="submission" date="2015-01" db="EMBL/GenBank/DDBJ databases">
        <title>Evolutionary Origins and Diversification of the Mycorrhizal Mutualists.</title>
        <authorList>
            <consortium name="DOE Joint Genome Institute"/>
            <consortium name="Mycorrhizal Genomics Consortium"/>
            <person name="Kohler A."/>
            <person name="Kuo A."/>
            <person name="Nagy L.G."/>
            <person name="Floudas D."/>
            <person name="Copeland A."/>
            <person name="Barry K.W."/>
            <person name="Cichocki N."/>
            <person name="Veneault-Fourrey C."/>
            <person name="LaButti K."/>
            <person name="Lindquist E.A."/>
            <person name="Lipzen A."/>
            <person name="Lundell T."/>
            <person name="Morin E."/>
            <person name="Murat C."/>
            <person name="Riley R."/>
            <person name="Ohm R."/>
            <person name="Sun H."/>
            <person name="Tunlid A."/>
            <person name="Henrissat B."/>
            <person name="Grigoriev I.V."/>
            <person name="Hibbett D.S."/>
            <person name="Martin F."/>
        </authorList>
    </citation>
    <scope>NUCLEOTIDE SEQUENCE [LARGE SCALE GENOMIC DNA]</scope>
    <source>
        <strain evidence="2">F 1598</strain>
    </source>
</reference>
<feature type="non-terminal residue" evidence="1">
    <location>
        <position position="118"/>
    </location>
</feature>
<name>A0A0C3B1Z3_PILCF</name>